<dbReference type="PANTHER" id="PTHR30086">
    <property type="entry name" value="ARGININE EXPORTER PROTEIN ARGO"/>
    <property type="match status" value="1"/>
</dbReference>
<dbReference type="GO" id="GO:0005886">
    <property type="term" value="C:plasma membrane"/>
    <property type="evidence" value="ECO:0007669"/>
    <property type="project" value="UniProtKB-SubCell"/>
</dbReference>
<evidence type="ECO:0000313" key="10">
    <source>
        <dbReference type="EMBL" id="SPY98417.1"/>
    </source>
</evidence>
<evidence type="ECO:0000256" key="1">
    <source>
        <dbReference type="ARBA" id="ARBA00004651"/>
    </source>
</evidence>
<feature type="transmembrane region" description="Helical" evidence="8">
    <location>
        <begin position="163"/>
        <end position="189"/>
    </location>
</feature>
<evidence type="ECO:0000256" key="5">
    <source>
        <dbReference type="ARBA" id="ARBA00022989"/>
    </source>
</evidence>
<proteinExistence type="inferred from homology"/>
<dbReference type="GO" id="GO:0015820">
    <property type="term" value="P:L-leucine transport"/>
    <property type="evidence" value="ECO:0007669"/>
    <property type="project" value="TreeGrafter"/>
</dbReference>
<dbReference type="PANTHER" id="PTHR30086:SF15">
    <property type="entry name" value="LEUCINE EFFLUX PROTEIN"/>
    <property type="match status" value="1"/>
</dbReference>
<dbReference type="GeneID" id="6801621"/>
<organism evidence="11 13">
    <name type="scientific">Proteus mirabilis</name>
    <dbReference type="NCBI Taxonomy" id="584"/>
    <lineage>
        <taxon>Bacteria</taxon>
        <taxon>Pseudomonadati</taxon>
        <taxon>Pseudomonadota</taxon>
        <taxon>Gammaproteobacteria</taxon>
        <taxon>Enterobacterales</taxon>
        <taxon>Morganellaceae</taxon>
        <taxon>Proteus</taxon>
    </lineage>
</organism>
<comment type="catalytic activity">
    <reaction evidence="7">
        <text>L-leucine(in) + H(+)(out) = L-leucine(out) + H(+)(in)</text>
        <dbReference type="Rhea" id="RHEA:28731"/>
        <dbReference type="ChEBI" id="CHEBI:15378"/>
        <dbReference type="ChEBI" id="CHEBI:57427"/>
    </reaction>
    <physiologicalReaction direction="left-to-right" evidence="7">
        <dbReference type="Rhea" id="RHEA:28732"/>
    </physiologicalReaction>
</comment>
<feature type="transmembrane region" description="Helical" evidence="8">
    <location>
        <begin position="85"/>
        <end position="105"/>
    </location>
</feature>
<evidence type="ECO:0000256" key="7">
    <source>
        <dbReference type="ARBA" id="ARBA00048489"/>
    </source>
</evidence>
<evidence type="ECO:0000313" key="9">
    <source>
        <dbReference type="EMBL" id="EKW9778077.1"/>
    </source>
</evidence>
<keyword evidence="5 8" id="KW-1133">Transmembrane helix</keyword>
<dbReference type="RefSeq" id="WP_004243084.1">
    <property type="nucleotide sequence ID" value="NZ_ABFDCH020000005.1"/>
</dbReference>
<protein>
    <submittedName>
        <fullName evidence="9">Leucine efflux protein LeuE</fullName>
    </submittedName>
    <submittedName>
        <fullName evidence="11">Leucine export protein LeuE</fullName>
    </submittedName>
</protein>
<keyword evidence="3" id="KW-1003">Cell membrane</keyword>
<evidence type="ECO:0000256" key="8">
    <source>
        <dbReference type="SAM" id="Phobius"/>
    </source>
</evidence>
<dbReference type="InterPro" id="IPR001123">
    <property type="entry name" value="LeuE-type"/>
</dbReference>
<dbReference type="NCBIfam" id="NF008201">
    <property type="entry name" value="PRK10958.1"/>
    <property type="match status" value="1"/>
</dbReference>
<dbReference type="KEGG" id="pvl:AOB99_08740"/>
<evidence type="ECO:0000313" key="13">
    <source>
        <dbReference type="Proteomes" id="UP000254191"/>
    </source>
</evidence>
<dbReference type="Proteomes" id="UP000251485">
    <property type="component" value="Unassembled WGS sequence"/>
</dbReference>
<gene>
    <name evidence="11" type="primary">leuE_2</name>
    <name evidence="9" type="synonym">leuE</name>
    <name evidence="10" type="ORF">NCTC10975_03183</name>
    <name evidence="11" type="ORF">NCTC11938_04855</name>
    <name evidence="9" type="ORF">PW210_003965</name>
</gene>
<dbReference type="Proteomes" id="UP000254191">
    <property type="component" value="Unassembled WGS sequence"/>
</dbReference>
<evidence type="ECO:0000256" key="6">
    <source>
        <dbReference type="ARBA" id="ARBA00023136"/>
    </source>
</evidence>
<evidence type="ECO:0000313" key="11">
    <source>
        <dbReference type="EMBL" id="SUC40553.1"/>
    </source>
</evidence>
<evidence type="ECO:0000256" key="2">
    <source>
        <dbReference type="ARBA" id="ARBA00007928"/>
    </source>
</evidence>
<keyword evidence="4 8" id="KW-0812">Transmembrane</keyword>
<reference evidence="12 13" key="1">
    <citation type="submission" date="2018-06" db="EMBL/GenBank/DDBJ databases">
        <authorList>
            <consortium name="Pathogen Informatics"/>
            <person name="Doyle S."/>
        </authorList>
    </citation>
    <scope>NUCLEOTIDE SEQUENCE [LARGE SCALE GENOMIC DNA]</scope>
    <source>
        <strain evidence="10 12">NCTC10975</strain>
        <strain evidence="11 13">NCTC11938</strain>
    </source>
</reference>
<evidence type="ECO:0000313" key="12">
    <source>
        <dbReference type="Proteomes" id="UP000251485"/>
    </source>
</evidence>
<dbReference type="EMBL" id="UAUE01000024">
    <property type="protein sequence ID" value="SPY98417.1"/>
    <property type="molecule type" value="Genomic_DNA"/>
</dbReference>
<evidence type="ECO:0000256" key="4">
    <source>
        <dbReference type="ARBA" id="ARBA00022692"/>
    </source>
</evidence>
<feature type="transmembrane region" description="Helical" evidence="8">
    <location>
        <begin position="201"/>
        <end position="220"/>
    </location>
</feature>
<sequence length="222" mass="24492">MYSKSMGVTVWLEQFGVLNIWTYLAGMFFIIIVPGPNSLYVLKTSASRGVGAGYRAALGVFIGDAILIFLAFIGVASVIKASPVLFTIVRFLGAFYLLYLGIKIIHANFFAKKQSHTETNCIQEHVFRKALTLSLTNPKAILFYISFFVQFIDFNYAHTGLSYLILASMLEAFSFVYLSFLIFGGVALARFFGSRKNIAKLGNGIVGLFFMGFATKLATLSS</sequence>
<comment type="similarity">
    <text evidence="2">Belongs to the Rht family.</text>
</comment>
<accession>A0A2X1XJW9</accession>
<keyword evidence="6 8" id="KW-0472">Membrane</keyword>
<dbReference type="AlphaFoldDB" id="A0A2X1XJW9"/>
<comment type="subcellular location">
    <subcellularLocation>
        <location evidence="1">Cell membrane</location>
        <topology evidence="1">Multi-pass membrane protein</topology>
    </subcellularLocation>
</comment>
<dbReference type="GO" id="GO:0015190">
    <property type="term" value="F:L-leucine transmembrane transporter activity"/>
    <property type="evidence" value="ECO:0007669"/>
    <property type="project" value="TreeGrafter"/>
</dbReference>
<dbReference type="EMBL" id="ABKSPD020000024">
    <property type="protein sequence ID" value="EKW9778077.1"/>
    <property type="molecule type" value="Genomic_DNA"/>
</dbReference>
<feature type="transmembrane region" description="Helical" evidence="8">
    <location>
        <begin position="54"/>
        <end position="79"/>
    </location>
</feature>
<dbReference type="EMBL" id="UGTS01000006">
    <property type="protein sequence ID" value="SUC40553.1"/>
    <property type="molecule type" value="Genomic_DNA"/>
</dbReference>
<dbReference type="Pfam" id="PF01810">
    <property type="entry name" value="LysE"/>
    <property type="match status" value="1"/>
</dbReference>
<name>A0A2X1XJW9_PROMI</name>
<reference evidence="9" key="2">
    <citation type="submission" date="2023-06" db="EMBL/GenBank/DDBJ databases">
        <authorList>
            <consortium name="Clinical and Environmental Microbiology Branch: Whole genome sequencing antimicrobial resistance pathogens in the healthcare setting"/>
        </authorList>
    </citation>
    <scope>NUCLEOTIDE SEQUENCE</scope>
    <source>
        <strain evidence="9">Microbial</strain>
    </source>
</reference>
<evidence type="ECO:0000256" key="3">
    <source>
        <dbReference type="ARBA" id="ARBA00022475"/>
    </source>
</evidence>
<feature type="transmembrane region" description="Helical" evidence="8">
    <location>
        <begin position="20"/>
        <end position="42"/>
    </location>
</feature>
<dbReference type="PIRSF" id="PIRSF006324">
    <property type="entry name" value="LeuE"/>
    <property type="match status" value="1"/>
</dbReference>
<dbReference type="Proteomes" id="UP001171165">
    <property type="component" value="Unassembled WGS sequence"/>
</dbReference>
<feature type="transmembrane region" description="Helical" evidence="8">
    <location>
        <begin position="141"/>
        <end position="157"/>
    </location>
</feature>